<proteinExistence type="predicted"/>
<comment type="caution">
    <text evidence="2">The sequence shown here is derived from an EMBL/GenBank/DDBJ whole genome shotgun (WGS) entry which is preliminary data.</text>
</comment>
<reference evidence="2 3" key="1">
    <citation type="submission" date="2024-01" db="EMBL/GenBank/DDBJ databases">
        <title>The genomes of 5 underutilized Papilionoideae crops provide insights into root nodulation and disease resistanc.</title>
        <authorList>
            <person name="Yuan L."/>
        </authorList>
    </citation>
    <scope>NUCLEOTIDE SEQUENCE [LARGE SCALE GENOMIC DNA]</scope>
    <source>
        <strain evidence="2">ZHUSHIDOU_FW_LH</strain>
        <tissue evidence="2">Leaf</tissue>
    </source>
</reference>
<accession>A0AAN9EFI1</accession>
<organism evidence="2 3">
    <name type="scientific">Crotalaria pallida</name>
    <name type="common">Smooth rattlebox</name>
    <name type="synonym">Crotalaria striata</name>
    <dbReference type="NCBI Taxonomy" id="3830"/>
    <lineage>
        <taxon>Eukaryota</taxon>
        <taxon>Viridiplantae</taxon>
        <taxon>Streptophyta</taxon>
        <taxon>Embryophyta</taxon>
        <taxon>Tracheophyta</taxon>
        <taxon>Spermatophyta</taxon>
        <taxon>Magnoliopsida</taxon>
        <taxon>eudicotyledons</taxon>
        <taxon>Gunneridae</taxon>
        <taxon>Pentapetalae</taxon>
        <taxon>rosids</taxon>
        <taxon>fabids</taxon>
        <taxon>Fabales</taxon>
        <taxon>Fabaceae</taxon>
        <taxon>Papilionoideae</taxon>
        <taxon>50 kb inversion clade</taxon>
        <taxon>genistoids sensu lato</taxon>
        <taxon>core genistoids</taxon>
        <taxon>Crotalarieae</taxon>
        <taxon>Crotalaria</taxon>
    </lineage>
</organism>
<dbReference type="Proteomes" id="UP001372338">
    <property type="component" value="Unassembled WGS sequence"/>
</dbReference>
<keyword evidence="3" id="KW-1185">Reference proteome</keyword>
<dbReference type="AlphaFoldDB" id="A0AAN9EFI1"/>
<evidence type="ECO:0000313" key="2">
    <source>
        <dbReference type="EMBL" id="KAK7256392.1"/>
    </source>
</evidence>
<evidence type="ECO:0000256" key="1">
    <source>
        <dbReference type="SAM" id="MobiDB-lite"/>
    </source>
</evidence>
<feature type="region of interest" description="Disordered" evidence="1">
    <location>
        <begin position="56"/>
        <end position="100"/>
    </location>
</feature>
<dbReference type="EMBL" id="JAYWIO010000006">
    <property type="protein sequence ID" value="KAK7256392.1"/>
    <property type="molecule type" value="Genomic_DNA"/>
</dbReference>
<sequence>MIYHQGKLIPVVDLTAAGEESESTATAETGLGLIGLPKGSILILLKDSHSDRLLQTNPPCSSWPPIREPTLDPAAPKPSKQTCSGRRHDEQIQHPHHSHCTLDLKEDLRTKESSKLKNFQEQKILLPLPPNDAEIGARYYTHS</sequence>
<protein>
    <submittedName>
        <fullName evidence="2">Uncharacterized protein</fullName>
    </submittedName>
</protein>
<gene>
    <name evidence="2" type="ORF">RIF29_29835</name>
</gene>
<name>A0AAN9EFI1_CROPI</name>
<evidence type="ECO:0000313" key="3">
    <source>
        <dbReference type="Proteomes" id="UP001372338"/>
    </source>
</evidence>